<evidence type="ECO:0000256" key="7">
    <source>
        <dbReference type="ARBA" id="ARBA00023235"/>
    </source>
</evidence>
<dbReference type="InterPro" id="IPR014016">
    <property type="entry name" value="UvrD-like_ATP-bd"/>
</dbReference>
<evidence type="ECO:0000256" key="2">
    <source>
        <dbReference type="ARBA" id="ARBA00022741"/>
    </source>
</evidence>
<dbReference type="PROSITE" id="PS51217">
    <property type="entry name" value="UVRD_HELICASE_CTER"/>
    <property type="match status" value="1"/>
</dbReference>
<feature type="compositionally biased region" description="Low complexity" evidence="11">
    <location>
        <begin position="691"/>
        <end position="700"/>
    </location>
</feature>
<evidence type="ECO:0000259" key="12">
    <source>
        <dbReference type="PROSITE" id="PS51198"/>
    </source>
</evidence>
<dbReference type="Pfam" id="PF13361">
    <property type="entry name" value="UvrD_C"/>
    <property type="match status" value="1"/>
</dbReference>
<dbReference type="CDD" id="cd17932">
    <property type="entry name" value="DEXQc_UvrD"/>
    <property type="match status" value="1"/>
</dbReference>
<dbReference type="GO" id="GO:0043138">
    <property type="term" value="F:3'-5' DNA helicase activity"/>
    <property type="evidence" value="ECO:0007669"/>
    <property type="project" value="UniProtKB-EC"/>
</dbReference>
<feature type="compositionally biased region" description="Polar residues" evidence="11">
    <location>
        <begin position="666"/>
        <end position="675"/>
    </location>
</feature>
<accession>A0A3B0UHK6</accession>
<dbReference type="EC" id="5.6.2.4" evidence="9"/>
<dbReference type="GO" id="GO:0033202">
    <property type="term" value="C:DNA helicase complex"/>
    <property type="evidence" value="ECO:0007669"/>
    <property type="project" value="TreeGrafter"/>
</dbReference>
<organism evidence="14">
    <name type="scientific">hydrothermal vent metagenome</name>
    <dbReference type="NCBI Taxonomy" id="652676"/>
    <lineage>
        <taxon>unclassified sequences</taxon>
        <taxon>metagenomes</taxon>
        <taxon>ecological metagenomes</taxon>
    </lineage>
</organism>
<dbReference type="Gene3D" id="3.40.50.300">
    <property type="entry name" value="P-loop containing nucleotide triphosphate hydrolases"/>
    <property type="match status" value="2"/>
</dbReference>
<dbReference type="EMBL" id="UOET01000163">
    <property type="protein sequence ID" value="VAW27833.1"/>
    <property type="molecule type" value="Genomic_DNA"/>
</dbReference>
<evidence type="ECO:0000256" key="9">
    <source>
        <dbReference type="ARBA" id="ARBA00034808"/>
    </source>
</evidence>
<dbReference type="AlphaFoldDB" id="A0A3B0UHK6"/>
<dbReference type="Gene3D" id="1.10.10.160">
    <property type="match status" value="1"/>
</dbReference>
<dbReference type="CDD" id="cd18807">
    <property type="entry name" value="SF1_C_UvrD"/>
    <property type="match status" value="1"/>
</dbReference>
<keyword evidence="5" id="KW-0067">ATP-binding</keyword>
<comment type="catalytic activity">
    <reaction evidence="8">
        <text>Couples ATP hydrolysis with the unwinding of duplex DNA by translocating in the 3'-5' direction.</text>
        <dbReference type="EC" id="5.6.2.4"/>
    </reaction>
</comment>
<proteinExistence type="inferred from homology"/>
<keyword evidence="6" id="KW-0238">DNA-binding</keyword>
<name>A0A3B0UHK6_9ZZZZ</name>
<evidence type="ECO:0000256" key="3">
    <source>
        <dbReference type="ARBA" id="ARBA00022801"/>
    </source>
</evidence>
<dbReference type="PANTHER" id="PTHR11070">
    <property type="entry name" value="UVRD / RECB / PCRA DNA HELICASE FAMILY MEMBER"/>
    <property type="match status" value="1"/>
</dbReference>
<evidence type="ECO:0000256" key="4">
    <source>
        <dbReference type="ARBA" id="ARBA00022806"/>
    </source>
</evidence>
<feature type="domain" description="UvrD-like helicase ATP-binding" evidence="12">
    <location>
        <begin position="6"/>
        <end position="291"/>
    </location>
</feature>
<dbReference type="InterPro" id="IPR000212">
    <property type="entry name" value="DNA_helicase_UvrD/REP"/>
</dbReference>
<keyword evidence="3 14" id="KW-0378">Hydrolase</keyword>
<dbReference type="Pfam" id="PF21196">
    <property type="entry name" value="PcrA_UvrD_tudor"/>
    <property type="match status" value="1"/>
</dbReference>
<sequence>MKEFLKDLNKEQYEAVVHSEGPSMIIAGAGSGKTRVLTFRIAHLLNKGVDPFHILALTFTNKAAREMKERVIQLIGDGEARNVWMGTFHSVFAKILRIEGHHLGYPSHFTIYDTDDSKKLIRNIIKEMNLDPKVYVPNYVRNRISMAKSHIISPEDYAADPEIITADESGAKPLIKDIYTSYNARLKRSDAMDFDDLLFNTYVLFHSFAEVLYKYQQKFRYILVDEYQDTNQAQYLIVKKLAANTENICVVGDDAQSIYAFRGANIQNILNFRKDYPDYKLFKLEQNYRSTKVIVSAANKVITFNKDQIKKTVWTDNNEGEKIGFIKATSDNEEGKLVADTIFSTKMNQQRPNSDFAILYRTNAQSRSMEESLRKLNIPYRIYGGQSFYNRKEIKDLLAYFRLVINSNDEEALQRAISTPSRGIGKTSMQHIVVTAEAHSVSMWEVINNPQKYALKVNSGILNKLSVFTTMIKSFVAEMKKKEAYEVAKLIAEGSGLIRMFREEETPEGISRVENMEELLNSVKEFSERGAEANEGDLESQGSLEEFMQEVALFTDADKDDDDNDKVSLMTIHAAKGLEFPFVFIVGLEENLFPSVQSISTRTDLEEERRLFYVALTRAKKKVTLSYAESRYRWGQFSFSEPSRFLEEIDENLLDIPHKTALKTAPSGNGSSDTGNYYPPSGKRNLKPVGTTTSVSASATDFQPDDTTGLATGMEVEHPKFGKGKVVAVEGMGPNKKATVFFNSIGNKNLLLRFAKLKILK</sequence>
<dbReference type="InterPro" id="IPR027417">
    <property type="entry name" value="P-loop_NTPase"/>
</dbReference>
<evidence type="ECO:0000256" key="1">
    <source>
        <dbReference type="ARBA" id="ARBA00009922"/>
    </source>
</evidence>
<evidence type="ECO:0000256" key="10">
    <source>
        <dbReference type="ARBA" id="ARBA00048988"/>
    </source>
</evidence>
<dbReference type="InterPro" id="IPR014017">
    <property type="entry name" value="DNA_helicase_UvrD-like_C"/>
</dbReference>
<feature type="region of interest" description="Disordered" evidence="11">
    <location>
        <begin position="661"/>
        <end position="707"/>
    </location>
</feature>
<keyword evidence="2" id="KW-0547">Nucleotide-binding</keyword>
<dbReference type="PROSITE" id="PS51198">
    <property type="entry name" value="UVRD_HELICASE_ATP_BIND"/>
    <property type="match status" value="1"/>
</dbReference>
<protein>
    <recommendedName>
        <fullName evidence="9">DNA 3'-5' helicase</fullName>
        <ecNumber evidence="9">5.6.2.4</ecNumber>
    </recommendedName>
</protein>
<reference evidence="14" key="1">
    <citation type="submission" date="2018-06" db="EMBL/GenBank/DDBJ databases">
        <authorList>
            <person name="Zhirakovskaya E."/>
        </authorList>
    </citation>
    <scope>NUCLEOTIDE SEQUENCE</scope>
</reference>
<dbReference type="Gene3D" id="1.10.486.10">
    <property type="entry name" value="PCRA, domain 4"/>
    <property type="match status" value="1"/>
</dbReference>
<evidence type="ECO:0000256" key="11">
    <source>
        <dbReference type="SAM" id="MobiDB-lite"/>
    </source>
</evidence>
<gene>
    <name evidence="14" type="ORF">MNBD_BACTEROID07-407</name>
</gene>
<dbReference type="PANTHER" id="PTHR11070:SF2">
    <property type="entry name" value="ATP-DEPENDENT DNA HELICASE SRS2"/>
    <property type="match status" value="1"/>
</dbReference>
<evidence type="ECO:0000256" key="5">
    <source>
        <dbReference type="ARBA" id="ARBA00022840"/>
    </source>
</evidence>
<keyword evidence="7" id="KW-0413">Isomerase</keyword>
<dbReference type="GO" id="GO:0016887">
    <property type="term" value="F:ATP hydrolysis activity"/>
    <property type="evidence" value="ECO:0007669"/>
    <property type="project" value="RHEA"/>
</dbReference>
<dbReference type="SUPFAM" id="SSF52540">
    <property type="entry name" value="P-loop containing nucleoside triphosphate hydrolases"/>
    <property type="match status" value="1"/>
</dbReference>
<dbReference type="InterPro" id="IPR013986">
    <property type="entry name" value="DExx_box_DNA_helicase_dom_sf"/>
</dbReference>
<evidence type="ECO:0000256" key="6">
    <source>
        <dbReference type="ARBA" id="ARBA00023125"/>
    </source>
</evidence>
<keyword evidence="4 14" id="KW-0347">Helicase</keyword>
<evidence type="ECO:0000256" key="8">
    <source>
        <dbReference type="ARBA" id="ARBA00034617"/>
    </source>
</evidence>
<dbReference type="Pfam" id="PF00580">
    <property type="entry name" value="UvrD-helicase"/>
    <property type="match status" value="1"/>
</dbReference>
<evidence type="ECO:0000259" key="13">
    <source>
        <dbReference type="PROSITE" id="PS51217"/>
    </source>
</evidence>
<comment type="similarity">
    <text evidence="1">Belongs to the helicase family. UvrD subfamily.</text>
</comment>
<dbReference type="GO" id="GO:0000725">
    <property type="term" value="P:recombinational repair"/>
    <property type="evidence" value="ECO:0007669"/>
    <property type="project" value="TreeGrafter"/>
</dbReference>
<evidence type="ECO:0000313" key="14">
    <source>
        <dbReference type="EMBL" id="VAW27833.1"/>
    </source>
</evidence>
<dbReference type="GO" id="GO:0005524">
    <property type="term" value="F:ATP binding"/>
    <property type="evidence" value="ECO:0007669"/>
    <property type="project" value="UniProtKB-KW"/>
</dbReference>
<feature type="domain" description="UvrD-like helicase C-terminal" evidence="13">
    <location>
        <begin position="292"/>
        <end position="577"/>
    </location>
</feature>
<dbReference type="GO" id="GO:0005829">
    <property type="term" value="C:cytosol"/>
    <property type="evidence" value="ECO:0007669"/>
    <property type="project" value="TreeGrafter"/>
</dbReference>
<dbReference type="GO" id="GO:0003677">
    <property type="term" value="F:DNA binding"/>
    <property type="evidence" value="ECO:0007669"/>
    <property type="project" value="UniProtKB-KW"/>
</dbReference>
<comment type="catalytic activity">
    <reaction evidence="10">
        <text>ATP + H2O = ADP + phosphate + H(+)</text>
        <dbReference type="Rhea" id="RHEA:13065"/>
        <dbReference type="ChEBI" id="CHEBI:15377"/>
        <dbReference type="ChEBI" id="CHEBI:15378"/>
        <dbReference type="ChEBI" id="CHEBI:30616"/>
        <dbReference type="ChEBI" id="CHEBI:43474"/>
        <dbReference type="ChEBI" id="CHEBI:456216"/>
        <dbReference type="EC" id="5.6.2.4"/>
    </reaction>
</comment>